<accession>A0A6N2YQV0</accession>
<evidence type="ECO:0000256" key="4">
    <source>
        <dbReference type="ARBA" id="ARBA00023136"/>
    </source>
</evidence>
<feature type="domain" description="LcnD-like C-terminal" evidence="5">
    <location>
        <begin position="1"/>
        <end position="66"/>
    </location>
</feature>
<proteinExistence type="predicted"/>
<keyword evidence="4" id="KW-0472">Membrane</keyword>
<sequence length="81" mass="9273">MRLTLEKISNQTINIKGKINKIANSATQTKDGNFFEITARANVDKKDSTHLKYGLQGKTISVIGKKTFFNYYKDKLLKDFQ</sequence>
<dbReference type="InterPro" id="IPR058795">
    <property type="entry name" value="LcnD_C"/>
</dbReference>
<evidence type="ECO:0000256" key="1">
    <source>
        <dbReference type="ARBA" id="ARBA00004370"/>
    </source>
</evidence>
<evidence type="ECO:0000313" key="6">
    <source>
        <dbReference type="EMBL" id="VYT68208.1"/>
    </source>
</evidence>
<dbReference type="AlphaFoldDB" id="A0A6N2YQV0"/>
<organism evidence="6">
    <name type="scientific">Streptococcus lutetiensis</name>
    <dbReference type="NCBI Taxonomy" id="150055"/>
    <lineage>
        <taxon>Bacteria</taxon>
        <taxon>Bacillati</taxon>
        <taxon>Bacillota</taxon>
        <taxon>Bacilli</taxon>
        <taxon>Lactobacillales</taxon>
        <taxon>Streptococcaceae</taxon>
        <taxon>Streptococcus</taxon>
    </lineage>
</organism>
<keyword evidence="3" id="KW-1133">Transmembrane helix</keyword>
<dbReference type="EMBL" id="CACRUI010000001">
    <property type="protein sequence ID" value="VYT68208.1"/>
    <property type="molecule type" value="Genomic_DNA"/>
</dbReference>
<comment type="subcellular location">
    <subcellularLocation>
        <location evidence="1">Membrane</location>
    </subcellularLocation>
</comment>
<protein>
    <submittedName>
        <fullName evidence="6">Lactococcin A secretion protein LcnD</fullName>
    </submittedName>
</protein>
<evidence type="ECO:0000256" key="2">
    <source>
        <dbReference type="ARBA" id="ARBA00022692"/>
    </source>
</evidence>
<gene>
    <name evidence="6" type="primary">lcnD_1</name>
    <name evidence="6" type="ORF">SLLFYP71_00172</name>
</gene>
<evidence type="ECO:0000259" key="5">
    <source>
        <dbReference type="Pfam" id="PF25940"/>
    </source>
</evidence>
<keyword evidence="2" id="KW-0812">Transmembrane</keyword>
<reference evidence="6" key="1">
    <citation type="submission" date="2019-11" db="EMBL/GenBank/DDBJ databases">
        <authorList>
            <person name="Feng L."/>
        </authorList>
    </citation>
    <scope>NUCLEOTIDE SEQUENCE</scope>
    <source>
        <strain evidence="6">SLutetiensisLFYP71</strain>
    </source>
</reference>
<name>A0A6N2YQV0_9STRE</name>
<evidence type="ECO:0000256" key="3">
    <source>
        <dbReference type="ARBA" id="ARBA00022989"/>
    </source>
</evidence>
<dbReference type="Pfam" id="PF25940">
    <property type="entry name" value="LcnD_C"/>
    <property type="match status" value="1"/>
</dbReference>